<proteinExistence type="inferred from homology"/>
<dbReference type="InterPro" id="IPR001943">
    <property type="entry name" value="UVR_dom"/>
</dbReference>
<dbReference type="PANTHER" id="PTHR11638">
    <property type="entry name" value="ATP-DEPENDENT CLP PROTEASE"/>
    <property type="match status" value="1"/>
</dbReference>
<keyword evidence="8 12" id="KW-0143">Chaperone</keyword>
<dbReference type="CDD" id="cd19499">
    <property type="entry name" value="RecA-like_ClpB_Hsp104-like"/>
    <property type="match status" value="1"/>
</dbReference>
<dbReference type="InterPro" id="IPR001270">
    <property type="entry name" value="ClpA/B"/>
</dbReference>
<evidence type="ECO:0000259" key="14">
    <source>
        <dbReference type="PROSITE" id="PS51903"/>
    </source>
</evidence>
<dbReference type="GO" id="GO:0006508">
    <property type="term" value="P:proteolysis"/>
    <property type="evidence" value="ECO:0007669"/>
    <property type="project" value="UniProtKB-KW"/>
</dbReference>
<evidence type="ECO:0000259" key="13">
    <source>
        <dbReference type="PROSITE" id="PS50151"/>
    </source>
</evidence>
<evidence type="ECO:0000256" key="2">
    <source>
        <dbReference type="ARBA" id="ARBA00008675"/>
    </source>
</evidence>
<keyword evidence="3 15" id="KW-0150">Chloroplast</keyword>
<dbReference type="InterPro" id="IPR018368">
    <property type="entry name" value="ClpA/B_CS1"/>
</dbReference>
<dbReference type="RefSeq" id="YP_009394633.1">
    <property type="nucleotide sequence ID" value="NC_035273.1"/>
</dbReference>
<dbReference type="InterPro" id="IPR041546">
    <property type="entry name" value="ClpA/ClpB_AAA_lid"/>
</dbReference>
<dbReference type="Pfam" id="PF17871">
    <property type="entry name" value="AAA_lid_9"/>
    <property type="match status" value="1"/>
</dbReference>
<evidence type="ECO:0000256" key="4">
    <source>
        <dbReference type="ARBA" id="ARBA00022640"/>
    </source>
</evidence>
<evidence type="ECO:0000256" key="12">
    <source>
        <dbReference type="RuleBase" id="RU004432"/>
    </source>
</evidence>
<dbReference type="InterPro" id="IPR004176">
    <property type="entry name" value="Clp_R_N"/>
</dbReference>
<dbReference type="Pfam" id="PF00004">
    <property type="entry name" value="AAA"/>
    <property type="match status" value="1"/>
</dbReference>
<evidence type="ECO:0000256" key="7">
    <source>
        <dbReference type="ARBA" id="ARBA00022840"/>
    </source>
</evidence>
<evidence type="ECO:0000256" key="1">
    <source>
        <dbReference type="ARBA" id="ARBA00004229"/>
    </source>
</evidence>
<feature type="domain" description="Clp R" evidence="14">
    <location>
        <begin position="2"/>
        <end position="144"/>
    </location>
</feature>
<dbReference type="FunFam" id="3.40.50.300:FF:000025">
    <property type="entry name" value="ATP-dependent Clp protease subunit"/>
    <property type="match status" value="1"/>
</dbReference>
<name>A0A1Z1MBJ4_9FLOR</name>
<dbReference type="AlphaFoldDB" id="A0A1Z1MBJ4"/>
<accession>A0A1Z1MBJ4</accession>
<evidence type="ECO:0000256" key="9">
    <source>
        <dbReference type="ARBA" id="ARBA00053840"/>
    </source>
</evidence>
<dbReference type="InterPro" id="IPR019489">
    <property type="entry name" value="Clp_ATPase_C"/>
</dbReference>
<evidence type="ECO:0000256" key="10">
    <source>
        <dbReference type="ARBA" id="ARBA00068773"/>
    </source>
</evidence>
<evidence type="ECO:0000256" key="3">
    <source>
        <dbReference type="ARBA" id="ARBA00022528"/>
    </source>
</evidence>
<dbReference type="PANTHER" id="PTHR11638:SF155">
    <property type="entry name" value="CHAPERONE PROTEIN CLPC1, CHLOROPLASTIC-LIKE"/>
    <property type="match status" value="1"/>
</dbReference>
<dbReference type="InterPro" id="IPR003959">
    <property type="entry name" value="ATPase_AAA_core"/>
</dbReference>
<keyword evidence="5 11" id="KW-0677">Repeat</keyword>
<keyword evidence="4 15" id="KW-0934">Plastid</keyword>
<dbReference type="InterPro" id="IPR028299">
    <property type="entry name" value="ClpA/B_CS2"/>
</dbReference>
<dbReference type="Pfam" id="PF07724">
    <property type="entry name" value="AAA_2"/>
    <property type="match status" value="1"/>
</dbReference>
<dbReference type="PRINTS" id="PR00300">
    <property type="entry name" value="CLPPROTEASEA"/>
</dbReference>
<dbReference type="SUPFAM" id="SSF52540">
    <property type="entry name" value="P-loop containing nucleoside triphosphate hydrolases"/>
    <property type="match status" value="2"/>
</dbReference>
<dbReference type="SUPFAM" id="SSF81923">
    <property type="entry name" value="Double Clp-N motif"/>
    <property type="match status" value="1"/>
</dbReference>
<reference evidence="15" key="1">
    <citation type="journal article" date="2017" name="J. Phycol.">
        <title>Analysis of chloroplast genomes and a supermatrix inform reclassification of the Rhodomelaceae (Rhodophyta).</title>
        <authorList>
            <person name="Diaz-Tapia P."/>
            <person name="Maggs C.A."/>
            <person name="West J.A."/>
            <person name="Verbruggen H."/>
        </authorList>
    </citation>
    <scope>NUCLEOTIDE SEQUENCE</scope>
    <source>
        <strain evidence="15">PD546</strain>
    </source>
</reference>
<evidence type="ECO:0000313" key="15">
    <source>
        <dbReference type="EMBL" id="ARW63195.1"/>
    </source>
</evidence>
<dbReference type="GO" id="GO:0016887">
    <property type="term" value="F:ATP hydrolysis activity"/>
    <property type="evidence" value="ECO:0007669"/>
    <property type="project" value="InterPro"/>
</dbReference>
<sequence>MFERFTEKAIKVIMLAQEEARRLGHNFVGTEQILLGLIGEGTGIAAQVLKSMNVNLKDARIEVEKIIGRGSGFVAVEIPFTPRAKRVLELSLEEARQLGHNYIGTEHLLMGLVREGEGVAARVLENLSVSVASIRTEVIQMLGDNTDINANTSNNMQTRSKTPTLEEFGSNLTELAIEGVLDPVVGRQKEIERVIQILGRRTKNNPVLIGEPGVGKTAIAEGLAQRIANRDIPSILEDKLVITLDVGLLVAGTKYRGEFEERLKRIMDEIKSANNVILVIDEVHTLIGAGAAEGAIDAANLLKPALARGELQCIGATTLEEYRKHIEKDAALERRFQPVLVGEPSVEETIEILFGLRDRYEKHHQLKMSDEALAAAAKYANQYISDRFLPDKAIDLIDEAGSRVRLLNSQLPPAARELDKELRSVLKTKDEAIRAQKYEKAEQYRTREMEIKAQIAAIAQSKNSEPDLQLEDPVVTEDDIAEIVAFWTGIPVTKLTKSESEKLMHMEDTLHGRIIGQEEAVVAVSRAIRRARVGLKNPNRPIASFIFSGPTGVGKTELTKALASYFFGAQEAMVRLDMSEYMERHTVSKLIGSPPGYVGYSEGGYLTEAVRKRPYTVILFDEIEKAHPDIFNLLLQILEDGRLTDAKGRTIDFKNTLLIMTSNIGSKVIEKGGGSLGFELGESQVESQYNRIKSLVNEELKQYFRPEFLNRLDEIIVFRQLTKEEVREIADLMLEEVFQRIKQQEINLSVTDRFKNKLVDEGYNPSYGARPLRRAVMRLLEDILAEEVLSGKIQAGDSAVVDISDDGSVRVLLGDRLTV</sequence>
<dbReference type="InterPro" id="IPR050130">
    <property type="entry name" value="ClpA_ClpB"/>
</dbReference>
<organism evidence="15">
    <name type="scientific">Vertebrata thuyoides</name>
    <dbReference type="NCBI Taxonomy" id="2006970"/>
    <lineage>
        <taxon>Eukaryota</taxon>
        <taxon>Rhodophyta</taxon>
        <taxon>Florideophyceae</taxon>
        <taxon>Rhodymeniophycidae</taxon>
        <taxon>Ceramiales</taxon>
        <taxon>Rhodomelaceae</taxon>
        <taxon>Polysiphonioideae</taxon>
        <taxon>Vertebrata</taxon>
    </lineage>
</organism>
<dbReference type="SMART" id="SM00382">
    <property type="entry name" value="AAA"/>
    <property type="match status" value="2"/>
</dbReference>
<dbReference type="GO" id="GO:0008233">
    <property type="term" value="F:peptidase activity"/>
    <property type="evidence" value="ECO:0007669"/>
    <property type="project" value="UniProtKB-KW"/>
</dbReference>
<dbReference type="GO" id="GO:0005524">
    <property type="term" value="F:ATP binding"/>
    <property type="evidence" value="ECO:0007669"/>
    <property type="project" value="UniProtKB-KW"/>
</dbReference>
<dbReference type="GeneID" id="33356521"/>
<protein>
    <recommendedName>
        <fullName evidence="10">ATP-dependent Clp protease ATP-binding subunit ClpA homolog</fullName>
    </recommendedName>
</protein>
<dbReference type="InterPro" id="IPR027417">
    <property type="entry name" value="P-loop_NTPase"/>
</dbReference>
<keyword evidence="7 12" id="KW-0067">ATP-binding</keyword>
<evidence type="ECO:0000256" key="5">
    <source>
        <dbReference type="ARBA" id="ARBA00022737"/>
    </source>
</evidence>
<dbReference type="SMART" id="SM01086">
    <property type="entry name" value="ClpB_D2-small"/>
    <property type="match status" value="1"/>
</dbReference>
<geneLocation type="chloroplast" evidence="15"/>
<comment type="function">
    <text evidence="9">May interact with a ClpP-like protease involved in degradation of denatured proteins in the chloroplast.</text>
</comment>
<keyword evidence="15" id="KW-0378">Hydrolase</keyword>
<evidence type="ECO:0000256" key="8">
    <source>
        <dbReference type="ARBA" id="ARBA00023186"/>
    </source>
</evidence>
<evidence type="ECO:0000256" key="11">
    <source>
        <dbReference type="PROSITE-ProRule" id="PRU01251"/>
    </source>
</evidence>
<dbReference type="FunFam" id="3.40.50.300:FF:000010">
    <property type="entry name" value="Chaperone clpB 1, putative"/>
    <property type="match status" value="1"/>
</dbReference>
<dbReference type="PROSITE" id="PS51903">
    <property type="entry name" value="CLP_R"/>
    <property type="match status" value="1"/>
</dbReference>
<dbReference type="PROSITE" id="PS00870">
    <property type="entry name" value="CLPAB_1"/>
    <property type="match status" value="1"/>
</dbReference>
<evidence type="ECO:0000256" key="6">
    <source>
        <dbReference type="ARBA" id="ARBA00022741"/>
    </source>
</evidence>
<dbReference type="Pfam" id="PF02861">
    <property type="entry name" value="Clp_N"/>
    <property type="match status" value="1"/>
</dbReference>
<keyword evidence="15" id="KW-0645">Protease</keyword>
<dbReference type="FunFam" id="1.10.1780.10:FF:000004">
    <property type="entry name" value="ATP-dependent Clp protease ATP-binding subunit ClpC"/>
    <property type="match status" value="1"/>
</dbReference>
<dbReference type="InterPro" id="IPR003593">
    <property type="entry name" value="AAA+_ATPase"/>
</dbReference>
<dbReference type="Gene3D" id="4.10.860.10">
    <property type="entry name" value="UVR domain"/>
    <property type="match status" value="1"/>
</dbReference>
<dbReference type="CDD" id="cd00009">
    <property type="entry name" value="AAA"/>
    <property type="match status" value="1"/>
</dbReference>
<dbReference type="InterPro" id="IPR036628">
    <property type="entry name" value="Clp_N_dom_sf"/>
</dbReference>
<comment type="subcellular location">
    <subcellularLocation>
        <location evidence="1">Plastid</location>
        <location evidence="1">Chloroplast</location>
    </subcellularLocation>
</comment>
<comment type="similarity">
    <text evidence="2 12">Belongs to the ClpA/ClpB family.</text>
</comment>
<gene>
    <name evidence="15" type="primary">clpC</name>
</gene>
<dbReference type="Gene3D" id="1.10.8.60">
    <property type="match status" value="2"/>
</dbReference>
<dbReference type="Gene3D" id="1.10.1780.10">
    <property type="entry name" value="Clp, N-terminal domain"/>
    <property type="match status" value="1"/>
</dbReference>
<dbReference type="PROSITE" id="PS00871">
    <property type="entry name" value="CLPAB_2"/>
    <property type="match status" value="1"/>
</dbReference>
<dbReference type="Pfam" id="PF10431">
    <property type="entry name" value="ClpB_D2-small"/>
    <property type="match status" value="1"/>
</dbReference>
<feature type="domain" description="UVR" evidence="13">
    <location>
        <begin position="419"/>
        <end position="454"/>
    </location>
</feature>
<dbReference type="GO" id="GO:0009507">
    <property type="term" value="C:chloroplast"/>
    <property type="evidence" value="ECO:0007669"/>
    <property type="project" value="UniProtKB-SubCell"/>
</dbReference>
<dbReference type="PROSITE" id="PS50151">
    <property type="entry name" value="UVR"/>
    <property type="match status" value="1"/>
</dbReference>
<dbReference type="GO" id="GO:0034605">
    <property type="term" value="P:cellular response to heat"/>
    <property type="evidence" value="ECO:0007669"/>
    <property type="project" value="TreeGrafter"/>
</dbReference>
<dbReference type="Gene3D" id="3.40.50.300">
    <property type="entry name" value="P-loop containing nucleotide triphosphate hydrolases"/>
    <property type="match status" value="2"/>
</dbReference>
<dbReference type="EMBL" id="MF101426">
    <property type="protein sequence ID" value="ARW63195.1"/>
    <property type="molecule type" value="Genomic_DNA"/>
</dbReference>
<keyword evidence="6 12" id="KW-0547">Nucleotide-binding</keyword>